<accession>A0A2U8VTM9</accession>
<dbReference type="Proteomes" id="UP000246058">
    <property type="component" value="Chromosome"/>
</dbReference>
<evidence type="ECO:0000313" key="2">
    <source>
        <dbReference type="Proteomes" id="UP000246058"/>
    </source>
</evidence>
<protein>
    <submittedName>
        <fullName evidence="1">Uncharacterized protein</fullName>
    </submittedName>
</protein>
<organism evidence="1 2">
    <name type="scientific">Methylobacterium radiodurans</name>
    <dbReference type="NCBI Taxonomy" id="2202828"/>
    <lineage>
        <taxon>Bacteria</taxon>
        <taxon>Pseudomonadati</taxon>
        <taxon>Pseudomonadota</taxon>
        <taxon>Alphaproteobacteria</taxon>
        <taxon>Hyphomicrobiales</taxon>
        <taxon>Methylobacteriaceae</taxon>
        <taxon>Methylobacterium</taxon>
    </lineage>
</organism>
<dbReference type="KEGG" id="meti:DK427_12560"/>
<dbReference type="EMBL" id="CP029551">
    <property type="protein sequence ID" value="AWN36456.1"/>
    <property type="molecule type" value="Genomic_DNA"/>
</dbReference>
<dbReference type="OrthoDB" id="8146150at2"/>
<dbReference type="AlphaFoldDB" id="A0A2U8VTM9"/>
<name>A0A2U8VTM9_9HYPH</name>
<proteinExistence type="predicted"/>
<keyword evidence="2" id="KW-1185">Reference proteome</keyword>
<gene>
    <name evidence="1" type="ORF">DK427_12560</name>
</gene>
<reference evidence="1 2" key="1">
    <citation type="submission" date="2018-05" db="EMBL/GenBank/DDBJ databases">
        <title>Complete Genome Sequence of Methylobacterium sp. 17Sr1-43.</title>
        <authorList>
            <person name="Srinivasan S."/>
        </authorList>
    </citation>
    <scope>NUCLEOTIDE SEQUENCE [LARGE SCALE GENOMIC DNA]</scope>
    <source>
        <strain evidence="1 2">17Sr1-43</strain>
    </source>
</reference>
<evidence type="ECO:0000313" key="1">
    <source>
        <dbReference type="EMBL" id="AWN36456.1"/>
    </source>
</evidence>
<sequence>MAIAIAEGCLDEARTFLAQVWKWYETDSYGDYEPPDQIDYPKPGQRKRAAIQAWEKAYLCTGYRKKRRRILEVVEPLRTGDRSALAAILHRWEAEAARFHGVERWWEPTPFPIEEGLG</sequence>